<dbReference type="InterPro" id="IPR013078">
    <property type="entry name" value="His_Pase_superF_clade-1"/>
</dbReference>
<organism evidence="2 3">
    <name type="scientific">Alteromonas lipolytica</name>
    <dbReference type="NCBI Taxonomy" id="1856405"/>
    <lineage>
        <taxon>Bacteria</taxon>
        <taxon>Pseudomonadati</taxon>
        <taxon>Pseudomonadota</taxon>
        <taxon>Gammaproteobacteria</taxon>
        <taxon>Alteromonadales</taxon>
        <taxon>Alteromonadaceae</taxon>
        <taxon>Alteromonas/Salinimonas group</taxon>
        <taxon>Alteromonas</taxon>
    </lineage>
</organism>
<keyword evidence="3" id="KW-1185">Reference proteome</keyword>
<dbReference type="CDD" id="cd07067">
    <property type="entry name" value="HP_PGM_like"/>
    <property type="match status" value="1"/>
</dbReference>
<evidence type="ECO:0008006" key="4">
    <source>
        <dbReference type="Google" id="ProtNLM"/>
    </source>
</evidence>
<dbReference type="GO" id="GO:0016787">
    <property type="term" value="F:hydrolase activity"/>
    <property type="evidence" value="ECO:0007669"/>
    <property type="project" value="UniProtKB-KW"/>
</dbReference>
<dbReference type="Proteomes" id="UP000176037">
    <property type="component" value="Unassembled WGS sequence"/>
</dbReference>
<dbReference type="Gene3D" id="3.40.50.1240">
    <property type="entry name" value="Phosphoglycerate mutase-like"/>
    <property type="match status" value="1"/>
</dbReference>
<dbReference type="Pfam" id="PF00300">
    <property type="entry name" value="His_Phos_1"/>
    <property type="match status" value="1"/>
</dbReference>
<proteinExistence type="predicted"/>
<keyword evidence="1" id="KW-0378">Hydrolase</keyword>
<dbReference type="EMBL" id="MJIC01000009">
    <property type="protein sequence ID" value="OFI35620.1"/>
    <property type="molecule type" value="Genomic_DNA"/>
</dbReference>
<evidence type="ECO:0000256" key="1">
    <source>
        <dbReference type="ARBA" id="ARBA00022801"/>
    </source>
</evidence>
<dbReference type="SUPFAM" id="SSF53254">
    <property type="entry name" value="Phosphoglycerate mutase-like"/>
    <property type="match status" value="1"/>
</dbReference>
<name>A0A1E8FI53_9ALTE</name>
<dbReference type="InterPro" id="IPR051021">
    <property type="entry name" value="Mito_Ser/Thr_phosphatase"/>
</dbReference>
<dbReference type="STRING" id="1856405.BFC17_12765"/>
<comment type="caution">
    <text evidence="2">The sequence shown here is derived from an EMBL/GenBank/DDBJ whole genome shotgun (WGS) entry which is preliminary data.</text>
</comment>
<protein>
    <recommendedName>
        <fullName evidence="4">Histidine phosphatase family protein</fullName>
    </recommendedName>
</protein>
<dbReference type="RefSeq" id="WP_070175364.1">
    <property type="nucleotide sequence ID" value="NZ_BMJR01000006.1"/>
</dbReference>
<evidence type="ECO:0000313" key="3">
    <source>
        <dbReference type="Proteomes" id="UP000176037"/>
    </source>
</evidence>
<dbReference type="PANTHER" id="PTHR20935">
    <property type="entry name" value="PHOSPHOGLYCERATE MUTASE-RELATED"/>
    <property type="match status" value="1"/>
</dbReference>
<gene>
    <name evidence="2" type="ORF">BFC17_12765</name>
</gene>
<dbReference type="AlphaFoldDB" id="A0A1E8FI53"/>
<sequence>MAEIILLRHGQASLGAANYDQLSPVGYQQAELLGRQWANLALGADKLVLGSMARHEQTATAFLKGLSTKTQVTQPEVCVDGGLNEYDFQNLLDSLKAQYPQSWHDTGNGPRDYYHNIKAALLHWANGDIADDGHCSWEGFKSRILTALESAMASPFRRLVLVTSGGPTSMLLGHFLGLDATRTINLSLRIKNTSTSTIITNRTDFTVESVNDVSHLMTAEHCQLITVA</sequence>
<reference evidence="2 3" key="1">
    <citation type="submission" date="2016-09" db="EMBL/GenBank/DDBJ databases">
        <title>Alteromonas lipolytica, a new species isolated from sea water.</title>
        <authorList>
            <person name="Wu Y.-H."/>
            <person name="Cheng H."/>
            <person name="Xu X.-W."/>
        </authorList>
    </citation>
    <scope>NUCLEOTIDE SEQUENCE [LARGE SCALE GENOMIC DNA]</scope>
    <source>
        <strain evidence="2 3">JW12</strain>
    </source>
</reference>
<accession>A0A1E8FI53</accession>
<dbReference type="InterPro" id="IPR029033">
    <property type="entry name" value="His_PPase_superfam"/>
</dbReference>
<dbReference type="PANTHER" id="PTHR20935:SF0">
    <property type="entry name" value="SERINE_THREONINE-PROTEIN PHOSPHATASE PGAM5, MITOCHONDRIAL"/>
    <property type="match status" value="1"/>
</dbReference>
<evidence type="ECO:0000313" key="2">
    <source>
        <dbReference type="EMBL" id="OFI35620.1"/>
    </source>
</evidence>